<feature type="region of interest" description="Disordered" evidence="7">
    <location>
        <begin position="279"/>
        <end position="311"/>
    </location>
</feature>
<sequence>MKSNQMQNFQSIVKEEPMDSFMNEPVHVGTSNDTPKTVGEYSKIPLVIVPQGERYSMYDVLEQFKPTAIILYNLSLLTTRQIEIFHATHSEHYRQIYCLQYKDSTEESRYLDSVSKENECFDFLFKENEALLISREYDTSREMPRKLASTRDMRNRVDEDEDEDQRPKIIVDMREFNSELPTVLYKQGFDVTAATLEVGDYILSPNIAVERKALDDLTQSLQSSRVFKQSEQMLRHYKNAILLIESNQKFETKLVNGGPFQLTEPEPDLEKAISLKSDELGESSQQDPNQASTSSASESTTTTSKKVRPNAVMLRHLTAALPRMGKGDVEKIMTGGKIHNLYELFTRNPQQLQSAVGPPHADRLSLLATFDFSSGS</sequence>
<dbReference type="GO" id="GO:0000014">
    <property type="term" value="F:single-stranded DNA endodeoxyribonuclease activity"/>
    <property type="evidence" value="ECO:0007669"/>
    <property type="project" value="TreeGrafter"/>
</dbReference>
<dbReference type="Gene3D" id="3.40.50.10130">
    <property type="match status" value="1"/>
</dbReference>
<dbReference type="Proteomes" id="UP000218231">
    <property type="component" value="Unassembled WGS sequence"/>
</dbReference>
<evidence type="ECO:0000256" key="6">
    <source>
        <dbReference type="ARBA" id="ARBA00023242"/>
    </source>
</evidence>
<evidence type="ECO:0000256" key="2">
    <source>
        <dbReference type="ARBA" id="ARBA00022763"/>
    </source>
</evidence>
<keyword evidence="5" id="KW-0234">DNA repair</keyword>
<evidence type="ECO:0000256" key="4">
    <source>
        <dbReference type="ARBA" id="ARBA00023125"/>
    </source>
</evidence>
<keyword evidence="10" id="KW-1185">Reference proteome</keyword>
<comment type="subcellular location">
    <subcellularLocation>
        <location evidence="1">Nucleus</location>
    </subcellularLocation>
</comment>
<evidence type="ECO:0000313" key="9">
    <source>
        <dbReference type="EMBL" id="PAV75187.1"/>
    </source>
</evidence>
<gene>
    <name evidence="9" type="ORF">WR25_12140</name>
</gene>
<dbReference type="GO" id="GO:1901255">
    <property type="term" value="P:nucleotide-excision repair involved in interstrand cross-link repair"/>
    <property type="evidence" value="ECO:0007669"/>
    <property type="project" value="TreeGrafter"/>
</dbReference>
<dbReference type="GO" id="GO:0000110">
    <property type="term" value="C:nucleotide-excision repair factor 1 complex"/>
    <property type="evidence" value="ECO:0007669"/>
    <property type="project" value="TreeGrafter"/>
</dbReference>
<dbReference type="GO" id="GO:0003697">
    <property type="term" value="F:single-stranded DNA binding"/>
    <property type="evidence" value="ECO:0007669"/>
    <property type="project" value="TreeGrafter"/>
</dbReference>
<dbReference type="InterPro" id="IPR011335">
    <property type="entry name" value="Restrct_endonuc-II-like"/>
</dbReference>
<comment type="caution">
    <text evidence="9">The sequence shown here is derived from an EMBL/GenBank/DDBJ whole genome shotgun (WGS) entry which is preliminary data.</text>
</comment>
<keyword evidence="4" id="KW-0238">DNA-binding</keyword>
<keyword evidence="2" id="KW-0227">DNA damage</keyword>
<dbReference type="InterPro" id="IPR047520">
    <property type="entry name" value="XPF_nuclease"/>
</dbReference>
<evidence type="ECO:0000313" key="10">
    <source>
        <dbReference type="Proteomes" id="UP000218231"/>
    </source>
</evidence>
<dbReference type="EMBL" id="LIAE01008178">
    <property type="protein sequence ID" value="PAV75187.1"/>
    <property type="molecule type" value="Genomic_DNA"/>
</dbReference>
<dbReference type="GO" id="GO:0000724">
    <property type="term" value="P:double-strand break repair via homologous recombination"/>
    <property type="evidence" value="ECO:0007669"/>
    <property type="project" value="TreeGrafter"/>
</dbReference>
<dbReference type="OrthoDB" id="361020at2759"/>
<evidence type="ECO:0000259" key="8">
    <source>
        <dbReference type="SMART" id="SM00891"/>
    </source>
</evidence>
<proteinExistence type="predicted"/>
<dbReference type="InterPro" id="IPR006166">
    <property type="entry name" value="ERCC4_domain"/>
</dbReference>
<dbReference type="GO" id="GO:0003684">
    <property type="term" value="F:damaged DNA binding"/>
    <property type="evidence" value="ECO:0007669"/>
    <property type="project" value="TreeGrafter"/>
</dbReference>
<feature type="domain" description="ERCC4" evidence="8">
    <location>
        <begin position="168"/>
        <end position="248"/>
    </location>
</feature>
<evidence type="ECO:0000256" key="5">
    <source>
        <dbReference type="ARBA" id="ARBA00023204"/>
    </source>
</evidence>
<evidence type="ECO:0000256" key="7">
    <source>
        <dbReference type="SAM" id="MobiDB-lite"/>
    </source>
</evidence>
<evidence type="ECO:0000256" key="1">
    <source>
        <dbReference type="ARBA" id="ARBA00004123"/>
    </source>
</evidence>
<feature type="region of interest" description="Disordered" evidence="7">
    <location>
        <begin position="144"/>
        <end position="164"/>
    </location>
</feature>
<dbReference type="Pfam" id="PF02732">
    <property type="entry name" value="ERCC4"/>
    <property type="match status" value="1"/>
</dbReference>
<accession>A0A2A2KMW7</accession>
<feature type="compositionally biased region" description="Basic and acidic residues" evidence="7">
    <location>
        <begin position="144"/>
        <end position="157"/>
    </location>
</feature>
<dbReference type="PANTHER" id="PTHR10150">
    <property type="entry name" value="DNA REPAIR ENDONUCLEASE XPF"/>
    <property type="match status" value="1"/>
</dbReference>
<feature type="compositionally biased region" description="Low complexity" evidence="7">
    <location>
        <begin position="291"/>
        <end position="304"/>
    </location>
</feature>
<evidence type="ECO:0000256" key="3">
    <source>
        <dbReference type="ARBA" id="ARBA00022801"/>
    </source>
</evidence>
<dbReference type="AlphaFoldDB" id="A0A2A2KMW7"/>
<dbReference type="GO" id="GO:0000712">
    <property type="term" value="P:resolution of meiotic recombination intermediates"/>
    <property type="evidence" value="ECO:0007669"/>
    <property type="project" value="TreeGrafter"/>
</dbReference>
<dbReference type="STRING" id="2018661.A0A2A2KMW7"/>
<organism evidence="9 10">
    <name type="scientific">Diploscapter pachys</name>
    <dbReference type="NCBI Taxonomy" id="2018661"/>
    <lineage>
        <taxon>Eukaryota</taxon>
        <taxon>Metazoa</taxon>
        <taxon>Ecdysozoa</taxon>
        <taxon>Nematoda</taxon>
        <taxon>Chromadorea</taxon>
        <taxon>Rhabditida</taxon>
        <taxon>Rhabditina</taxon>
        <taxon>Rhabditomorpha</taxon>
        <taxon>Rhabditoidea</taxon>
        <taxon>Rhabditidae</taxon>
        <taxon>Diploscapter</taxon>
    </lineage>
</organism>
<dbReference type="SMART" id="SM00891">
    <property type="entry name" value="ERCC4"/>
    <property type="match status" value="1"/>
</dbReference>
<reference evidence="9 10" key="1">
    <citation type="journal article" date="2017" name="Curr. Biol.">
        <title>Genome architecture and evolution of a unichromosomal asexual nematode.</title>
        <authorList>
            <person name="Fradin H."/>
            <person name="Zegar C."/>
            <person name="Gutwein M."/>
            <person name="Lucas J."/>
            <person name="Kovtun M."/>
            <person name="Corcoran D."/>
            <person name="Baugh L.R."/>
            <person name="Kiontke K."/>
            <person name="Gunsalus K."/>
            <person name="Fitch D.H."/>
            <person name="Piano F."/>
        </authorList>
    </citation>
    <scope>NUCLEOTIDE SEQUENCE [LARGE SCALE GENOMIC DNA]</scope>
    <source>
        <strain evidence="9">PF1309</strain>
    </source>
</reference>
<protein>
    <recommendedName>
        <fullName evidence="8">ERCC4 domain-containing protein</fullName>
    </recommendedName>
</protein>
<dbReference type="SUPFAM" id="SSF52980">
    <property type="entry name" value="Restriction endonuclease-like"/>
    <property type="match status" value="1"/>
</dbReference>
<keyword evidence="3" id="KW-0378">Hydrolase</keyword>
<dbReference type="CDD" id="cd20078">
    <property type="entry name" value="XPF_nuclease_XPF_euk"/>
    <property type="match status" value="1"/>
</dbReference>
<dbReference type="PANTHER" id="PTHR10150:SF0">
    <property type="entry name" value="DNA REPAIR ENDONUCLEASE XPF"/>
    <property type="match status" value="1"/>
</dbReference>
<name>A0A2A2KMW7_9BILA</name>
<keyword evidence="6" id="KW-0539">Nucleus</keyword>